<dbReference type="GO" id="GO:0019752">
    <property type="term" value="P:carboxylic acid metabolic process"/>
    <property type="evidence" value="ECO:0007669"/>
    <property type="project" value="UniProtKB-ARBA"/>
</dbReference>
<keyword evidence="2" id="KW-0479">Metal-binding</keyword>
<dbReference type="AlphaFoldDB" id="A0A160TS06"/>
<dbReference type="InterPro" id="IPR011234">
    <property type="entry name" value="Fumarylacetoacetase-like_C"/>
</dbReference>
<organism evidence="4">
    <name type="scientific">hydrothermal vent metagenome</name>
    <dbReference type="NCBI Taxonomy" id="652676"/>
    <lineage>
        <taxon>unclassified sequences</taxon>
        <taxon>metagenomes</taxon>
        <taxon>ecological metagenomes</taxon>
    </lineage>
</organism>
<dbReference type="EMBL" id="CZRL01000073">
    <property type="protein sequence ID" value="CUS51955.1"/>
    <property type="molecule type" value="Genomic_DNA"/>
</dbReference>
<dbReference type="Gene3D" id="3.90.850.10">
    <property type="entry name" value="Fumarylacetoacetase-like, C-terminal domain"/>
    <property type="match status" value="1"/>
</dbReference>
<feature type="domain" description="Fumarylacetoacetase-like C-terminal" evidence="3">
    <location>
        <begin position="74"/>
        <end position="278"/>
    </location>
</feature>
<sequence>MKLTSFTRNGTHGYGVVVADGIIDLTTAIDGVSDLKDLLESDRLAQAADSTAGRSADFPLEDIEFLPLIPNASKVICVAVNYLAHAREAGRTIGDYPVLFHRHTQTQIGHQQPLLVPKSSEQLDFEGEIAVILGKGGAHIEPEDAMDYVAGYSCYNEGSIRDWQFHVHQYSMGKNFNATGGFGPWLVTTDDIPDPDALTVTTRLNGDQMQFGEFNDVAFNIPTLISYVSKALPWRAGDVIVTGTPGGVGFKRKPPIFLKQGDVIEVEVNLVGTLINSVANEV</sequence>
<evidence type="ECO:0000313" key="4">
    <source>
        <dbReference type="EMBL" id="CUS51955.1"/>
    </source>
</evidence>
<dbReference type="GO" id="GO:0016853">
    <property type="term" value="F:isomerase activity"/>
    <property type="evidence" value="ECO:0007669"/>
    <property type="project" value="UniProtKB-ARBA"/>
</dbReference>
<dbReference type="InterPro" id="IPR036663">
    <property type="entry name" value="Fumarylacetoacetase_C_sf"/>
</dbReference>
<protein>
    <submittedName>
        <fullName evidence="4">Fumarylacetoacetate (FAA) hydrolase</fullName>
    </submittedName>
</protein>
<dbReference type="GO" id="GO:0016787">
    <property type="term" value="F:hydrolase activity"/>
    <property type="evidence" value="ECO:0007669"/>
    <property type="project" value="UniProtKB-KW"/>
</dbReference>
<dbReference type="SUPFAM" id="SSF56529">
    <property type="entry name" value="FAH"/>
    <property type="match status" value="1"/>
</dbReference>
<keyword evidence="4" id="KW-0378">Hydrolase</keyword>
<gene>
    <name evidence="4" type="ORF">MGWOODY_XGa282</name>
</gene>
<evidence type="ECO:0000256" key="2">
    <source>
        <dbReference type="ARBA" id="ARBA00022723"/>
    </source>
</evidence>
<evidence type="ECO:0000259" key="3">
    <source>
        <dbReference type="Pfam" id="PF01557"/>
    </source>
</evidence>
<dbReference type="GO" id="GO:0046872">
    <property type="term" value="F:metal ion binding"/>
    <property type="evidence" value="ECO:0007669"/>
    <property type="project" value="UniProtKB-KW"/>
</dbReference>
<reference evidence="4" key="1">
    <citation type="submission" date="2015-10" db="EMBL/GenBank/DDBJ databases">
        <authorList>
            <person name="Gilbert D.G."/>
        </authorList>
    </citation>
    <scope>NUCLEOTIDE SEQUENCE</scope>
</reference>
<dbReference type="PANTHER" id="PTHR42796">
    <property type="entry name" value="FUMARYLACETOACETATE HYDROLASE DOMAIN-CONTAINING PROTEIN 2A-RELATED"/>
    <property type="match status" value="1"/>
</dbReference>
<name>A0A160TS06_9ZZZZ</name>
<evidence type="ECO:0000256" key="1">
    <source>
        <dbReference type="ARBA" id="ARBA00010211"/>
    </source>
</evidence>
<dbReference type="FunFam" id="3.90.850.10:FF:000002">
    <property type="entry name" value="2-hydroxyhepta-2,4-diene-1,7-dioate isomerase"/>
    <property type="match status" value="1"/>
</dbReference>
<proteinExistence type="inferred from homology"/>
<accession>A0A160TS06</accession>
<dbReference type="Pfam" id="PF01557">
    <property type="entry name" value="FAA_hydrolase"/>
    <property type="match status" value="1"/>
</dbReference>
<dbReference type="InterPro" id="IPR051121">
    <property type="entry name" value="FAH"/>
</dbReference>
<comment type="similarity">
    <text evidence="1">Belongs to the FAH family.</text>
</comment>
<dbReference type="PANTHER" id="PTHR42796:SF4">
    <property type="entry name" value="FUMARYLACETOACETATE HYDROLASE DOMAIN-CONTAINING PROTEIN 2A"/>
    <property type="match status" value="1"/>
</dbReference>